<gene>
    <name evidence="2" type="ORF">JOF46_002284</name>
</gene>
<evidence type="ECO:0000313" key="2">
    <source>
        <dbReference type="EMBL" id="MBP2374372.1"/>
    </source>
</evidence>
<comment type="caution">
    <text evidence="2">The sequence shown here is derived from an EMBL/GenBank/DDBJ whole genome shotgun (WGS) entry which is preliminary data.</text>
</comment>
<dbReference type="RefSeq" id="WP_209907401.1">
    <property type="nucleotide sequence ID" value="NZ_BAAAMI010000006.1"/>
</dbReference>
<proteinExistence type="predicted"/>
<accession>A0ABS4WDU9</accession>
<keyword evidence="3" id="KW-1185">Reference proteome</keyword>
<dbReference type="Proteomes" id="UP000766570">
    <property type="component" value="Unassembled WGS sequence"/>
</dbReference>
<organism evidence="2 3">
    <name type="scientific">Paeniglutamicibacter psychrophenolicus</name>
    <dbReference type="NCBI Taxonomy" id="257454"/>
    <lineage>
        <taxon>Bacteria</taxon>
        <taxon>Bacillati</taxon>
        <taxon>Actinomycetota</taxon>
        <taxon>Actinomycetes</taxon>
        <taxon>Micrococcales</taxon>
        <taxon>Micrococcaceae</taxon>
        <taxon>Paeniglutamicibacter</taxon>
    </lineage>
</organism>
<evidence type="ECO:0000256" key="1">
    <source>
        <dbReference type="SAM" id="MobiDB-lite"/>
    </source>
</evidence>
<protein>
    <submittedName>
        <fullName evidence="2">Uncharacterized protein</fullName>
    </submittedName>
</protein>
<sequence>MDMFPGAPAQEPELPDSTPLDPDLPGIDGLGGIEAIWGSSYAVTVHTPGSAFPGGAAALAIEIRSVAGINEPLTLCIDLGYLDSWGTISVSPAAQAESSDGMYKILDFPAPHAPEFRIDISGTVPGGDALPGTGDLNVYVGGIHVASIDLRTGRAM</sequence>
<dbReference type="EMBL" id="JAGIOE010000001">
    <property type="protein sequence ID" value="MBP2374372.1"/>
    <property type="molecule type" value="Genomic_DNA"/>
</dbReference>
<feature type="compositionally biased region" description="Low complexity" evidence="1">
    <location>
        <begin position="15"/>
        <end position="25"/>
    </location>
</feature>
<evidence type="ECO:0000313" key="3">
    <source>
        <dbReference type="Proteomes" id="UP000766570"/>
    </source>
</evidence>
<feature type="region of interest" description="Disordered" evidence="1">
    <location>
        <begin position="1"/>
        <end position="25"/>
    </location>
</feature>
<reference evidence="2 3" key="1">
    <citation type="submission" date="2021-03" db="EMBL/GenBank/DDBJ databases">
        <title>Sequencing the genomes of 1000 actinobacteria strains.</title>
        <authorList>
            <person name="Klenk H.-P."/>
        </authorList>
    </citation>
    <scope>NUCLEOTIDE SEQUENCE [LARGE SCALE GENOMIC DNA]</scope>
    <source>
        <strain evidence="2 3">DSM 15454</strain>
    </source>
</reference>
<name>A0ABS4WDU9_9MICC</name>